<dbReference type="PANTHER" id="PTHR10491:SF4">
    <property type="entry name" value="METHIONINE ADENOSYLTRANSFERASE 2 SUBUNIT BETA"/>
    <property type="match status" value="1"/>
</dbReference>
<dbReference type="SUPFAM" id="SSF51735">
    <property type="entry name" value="NAD(P)-binding Rossmann-fold domains"/>
    <property type="match status" value="1"/>
</dbReference>
<dbReference type="AlphaFoldDB" id="A0A177A0K3"/>
<dbReference type="Gene3D" id="3.40.50.720">
    <property type="entry name" value="NAD(P)-binding Rossmann-like Domain"/>
    <property type="match status" value="1"/>
</dbReference>
<dbReference type="EMBL" id="KV441417">
    <property type="protein sequence ID" value="OAF54623.1"/>
    <property type="molecule type" value="Genomic_DNA"/>
</dbReference>
<gene>
    <name evidence="2" type="ORF">VC83_08846</name>
</gene>
<dbReference type="Pfam" id="PF04321">
    <property type="entry name" value="RmlD_sub_bind"/>
    <property type="match status" value="1"/>
</dbReference>
<accession>A0A177A0K3</accession>
<dbReference type="eggNOG" id="KOG1430">
    <property type="taxonomic scope" value="Eukaryota"/>
</dbReference>
<dbReference type="VEuPathDB" id="FungiDB:GMDG_01064"/>
<sequence length="318" mass="34113">MSSQTALVTGASGLLGRAVTTAFNRKSWSVTGTGLTRANPPAILAVDLGDSAAVAKSLDDVKPSVVVHCAANRFPDSCDRDPTAARALNVAATRSLAEQTAQRGIVLIYISTDYVFSGAPGEAPYETSATPAPTNLYGMTKLEGEKAVGEAYAAAGGKGRGVVLRVPVLYGKADKHADSAVNSLVDAVWKAQKEKVVMDGWAKRFPTNTEDVGRVVADIATLYISKIEAGRAEGLPAILQFSAEDLYTKYEMCELFAHLMGLGLEKMEKDVRGNEGNTGVQRPFDCHLSTRALKELGIEVHTHDFKGWWRWELGAVRR</sequence>
<dbReference type="Proteomes" id="UP000077154">
    <property type="component" value="Unassembled WGS sequence"/>
</dbReference>
<dbReference type="PANTHER" id="PTHR10491">
    <property type="entry name" value="DTDP-4-DEHYDRORHAMNOSE REDUCTASE"/>
    <property type="match status" value="1"/>
</dbReference>
<dbReference type="GO" id="GO:0048270">
    <property type="term" value="F:methionine adenosyltransferase regulator activity"/>
    <property type="evidence" value="ECO:0007669"/>
    <property type="project" value="TreeGrafter"/>
</dbReference>
<feature type="domain" description="RmlD-like substrate binding" evidence="1">
    <location>
        <begin position="6"/>
        <end position="298"/>
    </location>
</feature>
<organism evidence="2">
    <name type="scientific">Pseudogymnoascus destructans</name>
    <dbReference type="NCBI Taxonomy" id="655981"/>
    <lineage>
        <taxon>Eukaryota</taxon>
        <taxon>Fungi</taxon>
        <taxon>Dikarya</taxon>
        <taxon>Ascomycota</taxon>
        <taxon>Pezizomycotina</taxon>
        <taxon>Leotiomycetes</taxon>
        <taxon>Thelebolales</taxon>
        <taxon>Thelebolaceae</taxon>
        <taxon>Pseudogymnoascus</taxon>
    </lineage>
</organism>
<name>A0A177A0K3_9PEZI</name>
<dbReference type="UniPathway" id="UPA00315">
    <property type="reaction ID" value="UER00080"/>
</dbReference>
<dbReference type="InterPro" id="IPR005913">
    <property type="entry name" value="dTDP_dehydrorham_reduct"/>
</dbReference>
<dbReference type="InterPro" id="IPR029903">
    <property type="entry name" value="RmlD-like-bd"/>
</dbReference>
<dbReference type="CDD" id="cd05254">
    <property type="entry name" value="dTDP_HR_like_SDR_e"/>
    <property type="match status" value="1"/>
</dbReference>
<dbReference type="RefSeq" id="XP_024319927.1">
    <property type="nucleotide sequence ID" value="XM_024472389.1"/>
</dbReference>
<protein>
    <recommendedName>
        <fullName evidence="1">RmlD-like substrate binding domain-containing protein</fullName>
    </recommendedName>
</protein>
<dbReference type="GeneID" id="36291885"/>
<dbReference type="GO" id="GO:0006556">
    <property type="term" value="P:S-adenosylmethionine biosynthetic process"/>
    <property type="evidence" value="ECO:0007669"/>
    <property type="project" value="UniProtKB-UniPathway"/>
</dbReference>
<evidence type="ECO:0000259" key="1">
    <source>
        <dbReference type="Pfam" id="PF04321"/>
    </source>
</evidence>
<proteinExistence type="predicted"/>
<dbReference type="InterPro" id="IPR036291">
    <property type="entry name" value="NAD(P)-bd_dom_sf"/>
</dbReference>
<dbReference type="FunFam" id="3.40.50.720:FF:000357">
    <property type="entry name" value="Methionine adenosyltransferase 2 subunit beta"/>
    <property type="match status" value="1"/>
</dbReference>
<evidence type="ECO:0000313" key="2">
    <source>
        <dbReference type="EMBL" id="OAF54623.1"/>
    </source>
</evidence>
<dbReference type="GO" id="GO:0048269">
    <property type="term" value="C:methionine adenosyltransferase complex"/>
    <property type="evidence" value="ECO:0007669"/>
    <property type="project" value="TreeGrafter"/>
</dbReference>
<dbReference type="OrthoDB" id="6235964at2759"/>
<reference evidence="2" key="1">
    <citation type="submission" date="2016-03" db="EMBL/GenBank/DDBJ databases">
        <title>Updated assembly of Pseudogymnoascus destructans, the fungus causing white-nose syndrome of bats.</title>
        <authorList>
            <person name="Palmer J.M."/>
            <person name="Drees K.P."/>
            <person name="Foster J.T."/>
            <person name="Lindner D.L."/>
        </authorList>
    </citation>
    <scope>NUCLEOTIDE SEQUENCE [LARGE SCALE GENOMIC DNA]</scope>
    <source>
        <strain evidence="2">20631-21</strain>
    </source>
</reference>